<proteinExistence type="predicted"/>
<sequence length="180" mass="19856">MRWKNGGGVTREVIRFPPDSNLDDFAWRISVATVRNAGRFSTFSGVDRSLALIEGGGLLIRHKDRHFTLTPSIPVFAFAGEEPVDSFLIAGPVTDFNVMTRRRQYAHTVNRVAITGALRIPHSGHTCVVMVVRGLPCIMLPNLTLARLVPGDAVMIACLDQQLTLYAIEAEVMEVHIFDA</sequence>
<dbReference type="Gene3D" id="2.60.120.10">
    <property type="entry name" value="Jelly Rolls"/>
    <property type="match status" value="1"/>
</dbReference>
<keyword evidence="2" id="KW-1185">Reference proteome</keyword>
<name>A0A840RTP0_9BURK</name>
<dbReference type="PANTHER" id="PTHR37943:SF1">
    <property type="entry name" value="PROTEIN VES"/>
    <property type="match status" value="1"/>
</dbReference>
<dbReference type="EMBL" id="JACHHQ010000003">
    <property type="protein sequence ID" value="MBB5199829.1"/>
    <property type="molecule type" value="Genomic_DNA"/>
</dbReference>
<dbReference type="SUPFAM" id="SSF51182">
    <property type="entry name" value="RmlC-like cupins"/>
    <property type="match status" value="1"/>
</dbReference>
<dbReference type="InterPro" id="IPR011051">
    <property type="entry name" value="RmlC_Cupin_sf"/>
</dbReference>
<dbReference type="PANTHER" id="PTHR37943">
    <property type="entry name" value="PROTEIN VES"/>
    <property type="match status" value="1"/>
</dbReference>
<dbReference type="InterPro" id="IPR014710">
    <property type="entry name" value="RmlC-like_jellyroll"/>
</dbReference>
<dbReference type="InterPro" id="IPR010282">
    <property type="entry name" value="Uncharacterised_HutD/Ves"/>
</dbReference>
<dbReference type="Pfam" id="PF05962">
    <property type="entry name" value="HutD"/>
    <property type="match status" value="1"/>
</dbReference>
<dbReference type="Proteomes" id="UP000571084">
    <property type="component" value="Unassembled WGS sequence"/>
</dbReference>
<gene>
    <name evidence="1" type="ORF">HNR39_001661</name>
</gene>
<dbReference type="AlphaFoldDB" id="A0A840RTP0"/>
<reference evidence="1 2" key="1">
    <citation type="submission" date="2020-08" db="EMBL/GenBank/DDBJ databases">
        <title>Genomic Encyclopedia of Type Strains, Phase IV (KMG-IV): sequencing the most valuable type-strain genomes for metagenomic binning, comparative biology and taxonomic classification.</title>
        <authorList>
            <person name="Goeker M."/>
        </authorList>
    </citation>
    <scope>NUCLEOTIDE SEQUENCE [LARGE SCALE GENOMIC DNA]</scope>
    <source>
        <strain evidence="1 2">DSM 23240</strain>
    </source>
</reference>
<dbReference type="CDD" id="cd20293">
    <property type="entry name" value="cupin_HutD_N"/>
    <property type="match status" value="1"/>
</dbReference>
<protein>
    <recommendedName>
        <fullName evidence="3">HutD family protein</fullName>
    </recommendedName>
</protein>
<evidence type="ECO:0000313" key="2">
    <source>
        <dbReference type="Proteomes" id="UP000571084"/>
    </source>
</evidence>
<evidence type="ECO:0008006" key="3">
    <source>
        <dbReference type="Google" id="ProtNLM"/>
    </source>
</evidence>
<evidence type="ECO:0000313" key="1">
    <source>
        <dbReference type="EMBL" id="MBB5199829.1"/>
    </source>
</evidence>
<dbReference type="RefSeq" id="WP_168056200.1">
    <property type="nucleotide sequence ID" value="NZ_JAAOZT010000009.1"/>
</dbReference>
<comment type="caution">
    <text evidence="1">The sequence shown here is derived from an EMBL/GenBank/DDBJ whole genome shotgun (WGS) entry which is preliminary data.</text>
</comment>
<organism evidence="1 2">
    <name type="scientific">Glaciimonas immobilis</name>
    <dbReference type="NCBI Taxonomy" id="728004"/>
    <lineage>
        <taxon>Bacteria</taxon>
        <taxon>Pseudomonadati</taxon>
        <taxon>Pseudomonadota</taxon>
        <taxon>Betaproteobacteria</taxon>
        <taxon>Burkholderiales</taxon>
        <taxon>Oxalobacteraceae</taxon>
        <taxon>Glaciimonas</taxon>
    </lineage>
</organism>
<accession>A0A840RTP0</accession>